<evidence type="ECO:0000259" key="4">
    <source>
        <dbReference type="PROSITE" id="PS51304"/>
    </source>
</evidence>
<dbReference type="PANTHER" id="PTHR11346">
    <property type="entry name" value="GALECTIN"/>
    <property type="match status" value="1"/>
</dbReference>
<organism evidence="5 6">
    <name type="scientific">Plakobranchus ocellatus</name>
    <dbReference type="NCBI Taxonomy" id="259542"/>
    <lineage>
        <taxon>Eukaryota</taxon>
        <taxon>Metazoa</taxon>
        <taxon>Spiralia</taxon>
        <taxon>Lophotrochozoa</taxon>
        <taxon>Mollusca</taxon>
        <taxon>Gastropoda</taxon>
        <taxon>Heterobranchia</taxon>
        <taxon>Euthyneura</taxon>
        <taxon>Panpulmonata</taxon>
        <taxon>Sacoglossa</taxon>
        <taxon>Placobranchoidea</taxon>
        <taxon>Plakobranchidae</taxon>
        <taxon>Plakobranchus</taxon>
    </lineage>
</organism>
<evidence type="ECO:0000256" key="3">
    <source>
        <dbReference type="SAM" id="SignalP"/>
    </source>
</evidence>
<evidence type="ECO:0000313" key="6">
    <source>
        <dbReference type="Proteomes" id="UP000735302"/>
    </source>
</evidence>
<dbReference type="InterPro" id="IPR013320">
    <property type="entry name" value="ConA-like_dom_sf"/>
</dbReference>
<reference evidence="5 6" key="1">
    <citation type="journal article" date="2021" name="Elife">
        <title>Chloroplast acquisition without the gene transfer in kleptoplastic sea slugs, Plakobranchus ocellatus.</title>
        <authorList>
            <person name="Maeda T."/>
            <person name="Takahashi S."/>
            <person name="Yoshida T."/>
            <person name="Shimamura S."/>
            <person name="Takaki Y."/>
            <person name="Nagai Y."/>
            <person name="Toyoda A."/>
            <person name="Suzuki Y."/>
            <person name="Arimoto A."/>
            <person name="Ishii H."/>
            <person name="Satoh N."/>
            <person name="Nishiyama T."/>
            <person name="Hasebe M."/>
            <person name="Maruyama T."/>
            <person name="Minagawa J."/>
            <person name="Obokata J."/>
            <person name="Shigenobu S."/>
        </authorList>
    </citation>
    <scope>NUCLEOTIDE SEQUENCE [LARGE SCALE GENOMIC DNA]</scope>
</reference>
<protein>
    <recommendedName>
        <fullName evidence="2">Galectin</fullName>
    </recommendedName>
</protein>
<dbReference type="InterPro" id="IPR044156">
    <property type="entry name" value="Galectin-like"/>
</dbReference>
<keyword evidence="1 2" id="KW-0430">Lectin</keyword>
<keyword evidence="3" id="KW-0732">Signal</keyword>
<feature type="signal peptide" evidence="3">
    <location>
        <begin position="1"/>
        <end position="30"/>
    </location>
</feature>
<dbReference type="SMART" id="SM00908">
    <property type="entry name" value="Gal-bind_lectin"/>
    <property type="match status" value="1"/>
</dbReference>
<name>A0AAV3Y367_9GAST</name>
<dbReference type="Proteomes" id="UP000735302">
    <property type="component" value="Unassembled WGS sequence"/>
</dbReference>
<dbReference type="EMBL" id="BLXT01000945">
    <property type="protein sequence ID" value="GFN81680.1"/>
    <property type="molecule type" value="Genomic_DNA"/>
</dbReference>
<evidence type="ECO:0000256" key="1">
    <source>
        <dbReference type="ARBA" id="ARBA00022734"/>
    </source>
</evidence>
<evidence type="ECO:0000313" key="5">
    <source>
        <dbReference type="EMBL" id="GFN81680.1"/>
    </source>
</evidence>
<sequence>MLWARLATHKNLIWLFYHVIFGLPISPCASDSSHFVKVDDWDLTCESPRLHLTPSPSDRLTCARMCLQQPDCTAFMFTPHNTGSHDDKLGSCAWCPPDSVTNMSYSPSMEIWPKLLGFFTSPKWYTDLPIRGALCPGRFLAIHGRVFNPVPPRFDVSFVDNNEYNFALYIAVYFNISSYIERFSLYTKVDGVWDETVFPEGVFPFAAGKNFEIIVLATEEGFSVYVEGAFMTTITRTAFMVCDVGLMSVRLAMFDSIIFN</sequence>
<dbReference type="AlphaFoldDB" id="A0AAV3Y367"/>
<dbReference type="InterPro" id="IPR001079">
    <property type="entry name" value="Galectin_CRD"/>
</dbReference>
<accession>A0AAV3Y367</accession>
<comment type="caution">
    <text evidence="5">The sequence shown here is derived from an EMBL/GenBank/DDBJ whole genome shotgun (WGS) entry which is preliminary data.</text>
</comment>
<gene>
    <name evidence="5" type="ORF">PoB_000818600</name>
</gene>
<dbReference type="Pfam" id="PF00337">
    <property type="entry name" value="Gal-bind_lectin"/>
    <property type="match status" value="1"/>
</dbReference>
<dbReference type="Gene3D" id="2.60.120.200">
    <property type="match status" value="1"/>
</dbReference>
<keyword evidence="6" id="KW-1185">Reference proteome</keyword>
<feature type="chain" id="PRO_5043988392" description="Galectin" evidence="3">
    <location>
        <begin position="31"/>
        <end position="260"/>
    </location>
</feature>
<dbReference type="PROSITE" id="PS51304">
    <property type="entry name" value="GALECTIN"/>
    <property type="match status" value="1"/>
</dbReference>
<evidence type="ECO:0000256" key="2">
    <source>
        <dbReference type="RuleBase" id="RU102079"/>
    </source>
</evidence>
<dbReference type="PANTHER" id="PTHR11346:SF147">
    <property type="entry name" value="GALECTIN"/>
    <property type="match status" value="1"/>
</dbReference>
<dbReference type="GO" id="GO:0030246">
    <property type="term" value="F:carbohydrate binding"/>
    <property type="evidence" value="ECO:0007669"/>
    <property type="project" value="UniProtKB-UniRule"/>
</dbReference>
<dbReference type="SUPFAM" id="SSF49899">
    <property type="entry name" value="Concanavalin A-like lectins/glucanases"/>
    <property type="match status" value="1"/>
</dbReference>
<feature type="domain" description="Galectin" evidence="4">
    <location>
        <begin position="126"/>
        <end position="260"/>
    </location>
</feature>
<proteinExistence type="predicted"/>